<proteinExistence type="predicted"/>
<feature type="transmembrane region" description="Helical" evidence="2">
    <location>
        <begin position="24"/>
        <end position="47"/>
    </location>
</feature>
<evidence type="ECO:0000313" key="5">
    <source>
        <dbReference type="Proteomes" id="UP000179010"/>
    </source>
</evidence>
<dbReference type="Proteomes" id="UP000179010">
    <property type="component" value="Unassembled WGS sequence"/>
</dbReference>
<gene>
    <name evidence="4" type="ORF">A2994_02795</name>
</gene>
<organism evidence="4 5">
    <name type="scientific">candidate division Kazan bacterium RIFCSPLOWO2_01_FULL_48_13</name>
    <dbReference type="NCBI Taxonomy" id="1798539"/>
    <lineage>
        <taxon>Bacteria</taxon>
        <taxon>Bacteria division Kazan-3B-28</taxon>
    </lineage>
</organism>
<feature type="region of interest" description="Disordered" evidence="1">
    <location>
        <begin position="62"/>
        <end position="103"/>
    </location>
</feature>
<dbReference type="EMBL" id="METE01000001">
    <property type="protein sequence ID" value="OGB85668.1"/>
    <property type="molecule type" value="Genomic_DNA"/>
</dbReference>
<evidence type="ECO:0000256" key="2">
    <source>
        <dbReference type="SAM" id="Phobius"/>
    </source>
</evidence>
<evidence type="ECO:0000313" key="4">
    <source>
        <dbReference type="EMBL" id="OGB85668.1"/>
    </source>
</evidence>
<dbReference type="PROSITE" id="PS51782">
    <property type="entry name" value="LYSM"/>
    <property type="match status" value="1"/>
</dbReference>
<sequence length="149" mass="16930">MSYLKRHSQKYAYQMKRKYREDPFAFLVLWALFFSAIFLVFAFRGLIAVQFMRKINVDPNAHLKTDELTDTNTDQSNTAEDQLTAASPISATPPTTETPAFSGETYTVKDGDTLYAVGQQLGQDWKEIARLNDLEPPYSLNVGQELKLP</sequence>
<dbReference type="SUPFAM" id="SSF54106">
    <property type="entry name" value="LysM domain"/>
    <property type="match status" value="1"/>
</dbReference>
<dbReference type="CDD" id="cd00118">
    <property type="entry name" value="LysM"/>
    <property type="match status" value="1"/>
</dbReference>
<accession>A0A1F4PPT6</accession>
<keyword evidence="2" id="KW-1133">Transmembrane helix</keyword>
<comment type="caution">
    <text evidence="4">The sequence shown here is derived from an EMBL/GenBank/DDBJ whole genome shotgun (WGS) entry which is preliminary data.</text>
</comment>
<protein>
    <recommendedName>
        <fullName evidence="3">LysM domain-containing protein</fullName>
    </recommendedName>
</protein>
<evidence type="ECO:0000259" key="3">
    <source>
        <dbReference type="PROSITE" id="PS51782"/>
    </source>
</evidence>
<dbReference type="InterPro" id="IPR018392">
    <property type="entry name" value="LysM"/>
</dbReference>
<dbReference type="Gene3D" id="3.10.350.10">
    <property type="entry name" value="LysM domain"/>
    <property type="match status" value="1"/>
</dbReference>
<dbReference type="AlphaFoldDB" id="A0A1F4PPT6"/>
<dbReference type="Pfam" id="PF01476">
    <property type="entry name" value="LysM"/>
    <property type="match status" value="1"/>
</dbReference>
<reference evidence="4 5" key="1">
    <citation type="journal article" date="2016" name="Nat. Commun.">
        <title>Thousands of microbial genomes shed light on interconnected biogeochemical processes in an aquifer system.</title>
        <authorList>
            <person name="Anantharaman K."/>
            <person name="Brown C.T."/>
            <person name="Hug L.A."/>
            <person name="Sharon I."/>
            <person name="Castelle C.J."/>
            <person name="Probst A.J."/>
            <person name="Thomas B.C."/>
            <person name="Singh A."/>
            <person name="Wilkins M.J."/>
            <person name="Karaoz U."/>
            <person name="Brodie E.L."/>
            <person name="Williams K.H."/>
            <person name="Hubbard S.S."/>
            <person name="Banfield J.F."/>
        </authorList>
    </citation>
    <scope>NUCLEOTIDE SEQUENCE [LARGE SCALE GENOMIC DNA]</scope>
</reference>
<dbReference type="SMART" id="SM00257">
    <property type="entry name" value="LysM"/>
    <property type="match status" value="1"/>
</dbReference>
<feature type="compositionally biased region" description="Polar residues" evidence="1">
    <location>
        <begin position="70"/>
        <end position="99"/>
    </location>
</feature>
<evidence type="ECO:0000256" key="1">
    <source>
        <dbReference type="SAM" id="MobiDB-lite"/>
    </source>
</evidence>
<dbReference type="InterPro" id="IPR036779">
    <property type="entry name" value="LysM_dom_sf"/>
</dbReference>
<feature type="domain" description="LysM" evidence="3">
    <location>
        <begin position="104"/>
        <end position="148"/>
    </location>
</feature>
<dbReference type="STRING" id="1798539.A2994_02795"/>
<name>A0A1F4PPT6_UNCK3</name>
<keyword evidence="2" id="KW-0472">Membrane</keyword>
<keyword evidence="2" id="KW-0812">Transmembrane</keyword>